<proteinExistence type="predicted"/>
<accession>A0A3P6QNJ1</accession>
<keyword evidence="3" id="KW-1185">Reference proteome</keyword>
<evidence type="ECO:0000313" key="3">
    <source>
        <dbReference type="Proteomes" id="UP000271889"/>
    </source>
</evidence>
<name>A0A3P6QNJ1_CYLGO</name>
<dbReference type="AlphaFoldDB" id="A0A3P6QNJ1"/>
<evidence type="ECO:0000313" key="2">
    <source>
        <dbReference type="EMBL" id="VDK47497.1"/>
    </source>
</evidence>
<gene>
    <name evidence="2" type="ORF">CGOC_LOCUS1046</name>
</gene>
<protein>
    <submittedName>
        <fullName evidence="2">Uncharacterized protein</fullName>
    </submittedName>
</protein>
<organism evidence="2 3">
    <name type="scientific">Cylicostephanus goldi</name>
    <name type="common">Nematode worm</name>
    <dbReference type="NCBI Taxonomy" id="71465"/>
    <lineage>
        <taxon>Eukaryota</taxon>
        <taxon>Metazoa</taxon>
        <taxon>Ecdysozoa</taxon>
        <taxon>Nematoda</taxon>
        <taxon>Chromadorea</taxon>
        <taxon>Rhabditida</taxon>
        <taxon>Rhabditina</taxon>
        <taxon>Rhabditomorpha</taxon>
        <taxon>Strongyloidea</taxon>
        <taxon>Strongylidae</taxon>
        <taxon>Cylicostephanus</taxon>
    </lineage>
</organism>
<dbReference type="EMBL" id="UYRV01001782">
    <property type="protein sequence ID" value="VDK47497.1"/>
    <property type="molecule type" value="Genomic_DNA"/>
</dbReference>
<evidence type="ECO:0000256" key="1">
    <source>
        <dbReference type="SAM" id="MobiDB-lite"/>
    </source>
</evidence>
<feature type="region of interest" description="Disordered" evidence="1">
    <location>
        <begin position="72"/>
        <end position="93"/>
    </location>
</feature>
<reference evidence="2 3" key="1">
    <citation type="submission" date="2018-11" db="EMBL/GenBank/DDBJ databases">
        <authorList>
            <consortium name="Pathogen Informatics"/>
        </authorList>
    </citation>
    <scope>NUCLEOTIDE SEQUENCE [LARGE SCALE GENOMIC DNA]</scope>
</reference>
<dbReference type="Proteomes" id="UP000271889">
    <property type="component" value="Unassembled WGS sequence"/>
</dbReference>
<sequence length="93" mass="10397">MKPCIREVGVDAIKLALSFQISPRKLAVQRNDGSTSEARQYHCATCRWMGCAENSENSRHEFKNCQMTATGVGGTMDRQRSGRPRLAVTRSNH</sequence>